<evidence type="ECO:0000313" key="2">
    <source>
        <dbReference type="EMBL" id="QRC97349.1"/>
    </source>
</evidence>
<dbReference type="VEuPathDB" id="FungiDB:JI435_088690"/>
<dbReference type="Gene3D" id="3.40.50.720">
    <property type="entry name" value="NAD(P)-binding Rossmann-like Domain"/>
    <property type="match status" value="1"/>
</dbReference>
<accession>A0A7U2I0L0</accession>
<dbReference type="SUPFAM" id="SSF50129">
    <property type="entry name" value="GroES-like"/>
    <property type="match status" value="1"/>
</dbReference>
<name>A0A7U2I0L0_PHANO</name>
<feature type="domain" description="Enoyl reductase (ER)" evidence="1">
    <location>
        <begin position="14"/>
        <end position="332"/>
    </location>
</feature>
<evidence type="ECO:0000313" key="3">
    <source>
        <dbReference type="Proteomes" id="UP000663193"/>
    </source>
</evidence>
<dbReference type="InterPro" id="IPR051397">
    <property type="entry name" value="Zn-ADH-like_protein"/>
</dbReference>
<dbReference type="PANTHER" id="PTHR43677">
    <property type="entry name" value="SHORT-CHAIN DEHYDROGENASE/REDUCTASE"/>
    <property type="match status" value="1"/>
</dbReference>
<dbReference type="SMART" id="SM00829">
    <property type="entry name" value="PKS_ER"/>
    <property type="match status" value="1"/>
</dbReference>
<dbReference type="EMBL" id="CP069029">
    <property type="protein sequence ID" value="QRC97349.1"/>
    <property type="molecule type" value="Genomic_DNA"/>
</dbReference>
<dbReference type="AlphaFoldDB" id="A0A7U2I0L0"/>
<dbReference type="InterPro" id="IPR013154">
    <property type="entry name" value="ADH-like_N"/>
</dbReference>
<evidence type="ECO:0000259" key="1">
    <source>
        <dbReference type="SMART" id="SM00829"/>
    </source>
</evidence>
<dbReference type="CDD" id="cd08273">
    <property type="entry name" value="MDR8"/>
    <property type="match status" value="1"/>
</dbReference>
<dbReference type="SUPFAM" id="SSF51735">
    <property type="entry name" value="NAD(P)-binding Rossmann-fold domains"/>
    <property type="match status" value="1"/>
</dbReference>
<dbReference type="Pfam" id="PF08240">
    <property type="entry name" value="ADH_N"/>
    <property type="match status" value="1"/>
</dbReference>
<dbReference type="RefSeq" id="XP_001799173.1">
    <property type="nucleotide sequence ID" value="XM_001799121.1"/>
</dbReference>
<dbReference type="OMA" id="YNDSWDI"/>
<protein>
    <recommendedName>
        <fullName evidence="1">Enoyl reductase (ER) domain-containing protein</fullName>
    </recommendedName>
</protein>
<dbReference type="Pfam" id="PF13602">
    <property type="entry name" value="ADH_zinc_N_2"/>
    <property type="match status" value="1"/>
</dbReference>
<keyword evidence="3" id="KW-1185">Reference proteome</keyword>
<dbReference type="Proteomes" id="UP000663193">
    <property type="component" value="Chromosome 7"/>
</dbReference>
<gene>
    <name evidence="2" type="ORF">JI435_088690</name>
</gene>
<proteinExistence type="predicted"/>
<dbReference type="InterPro" id="IPR020843">
    <property type="entry name" value="ER"/>
</dbReference>
<reference evidence="3" key="1">
    <citation type="journal article" date="2021" name="BMC Genomics">
        <title>Chromosome-level genome assembly and manually-curated proteome of model necrotroph Parastagonospora nodorum Sn15 reveals a genome-wide trove of candidate effector homologs, and redundancy of virulence-related functions within an accessory chromosome.</title>
        <authorList>
            <person name="Bertazzoni S."/>
            <person name="Jones D.A.B."/>
            <person name="Phan H.T."/>
            <person name="Tan K.-C."/>
            <person name="Hane J.K."/>
        </authorList>
    </citation>
    <scope>NUCLEOTIDE SEQUENCE [LARGE SCALE GENOMIC DNA]</scope>
    <source>
        <strain evidence="3">SN15 / ATCC MYA-4574 / FGSC 10173)</strain>
    </source>
</reference>
<dbReference type="Gene3D" id="3.90.180.10">
    <property type="entry name" value="Medium-chain alcohol dehydrogenases, catalytic domain"/>
    <property type="match status" value="1"/>
</dbReference>
<dbReference type="KEGG" id="pno:SNOG_08869"/>
<dbReference type="PANTHER" id="PTHR43677:SF4">
    <property type="entry name" value="QUINONE OXIDOREDUCTASE-LIKE PROTEIN 2"/>
    <property type="match status" value="1"/>
</dbReference>
<dbReference type="InterPro" id="IPR036291">
    <property type="entry name" value="NAD(P)-bd_dom_sf"/>
</dbReference>
<dbReference type="GO" id="GO:0016491">
    <property type="term" value="F:oxidoreductase activity"/>
    <property type="evidence" value="ECO:0007669"/>
    <property type="project" value="InterPro"/>
</dbReference>
<dbReference type="InterPro" id="IPR011032">
    <property type="entry name" value="GroES-like_sf"/>
</dbReference>
<sequence length="344" mass="37143">MSTTIRKVIYSGAGGPEVVSVVSAEIQAPAANEVQMKVLYAGMGGADVAMRVGCYPQQKSPVGLTPGYSLVGRVHQNGASCSKFNDGDLVACLTKYDSEAELCNFPEKYLVPVPEGVDLRQAVAMVTDWTTAYGMAYRAAKISKGTRVFIHGLSGSVGFGLLTFCKMQGAEVYGTASEKNHAKVRESGATPFLYSDKEWMVAMKNMGGAHVVFDPLGFESWDESWSILAPEGGHLIGYGGNTDILNGRKPRSQIPQVAKLIAKGLNPFCPNKSTFFYIDKDQKTFEPELRTLFGMLAKGEVTVPIRNEWTLDEVPEAHRTWAQGAGVGAVVVRVAEDASMIHFA</sequence>
<organism evidence="2 3">
    <name type="scientific">Phaeosphaeria nodorum (strain SN15 / ATCC MYA-4574 / FGSC 10173)</name>
    <name type="common">Glume blotch fungus</name>
    <name type="synonym">Parastagonospora nodorum</name>
    <dbReference type="NCBI Taxonomy" id="321614"/>
    <lineage>
        <taxon>Eukaryota</taxon>
        <taxon>Fungi</taxon>
        <taxon>Dikarya</taxon>
        <taxon>Ascomycota</taxon>
        <taxon>Pezizomycotina</taxon>
        <taxon>Dothideomycetes</taxon>
        <taxon>Pleosporomycetidae</taxon>
        <taxon>Pleosporales</taxon>
        <taxon>Pleosporineae</taxon>
        <taxon>Phaeosphaeriaceae</taxon>
        <taxon>Parastagonospora</taxon>
    </lineage>
</organism>
<dbReference type="OrthoDB" id="203908at2759"/>